<evidence type="ECO:0000256" key="1">
    <source>
        <dbReference type="ARBA" id="ARBA00004496"/>
    </source>
</evidence>
<dbReference type="SUPFAM" id="SSF50978">
    <property type="entry name" value="WD40 repeat-like"/>
    <property type="match status" value="1"/>
</dbReference>
<dbReference type="PANTHER" id="PTHR12894">
    <property type="entry name" value="CNH DOMAIN CONTAINING"/>
    <property type="match status" value="1"/>
</dbReference>
<dbReference type="InterPro" id="IPR019452">
    <property type="entry name" value="VPS39/TGF_beta_rcpt-assoc_1"/>
</dbReference>
<dbReference type="Pfam" id="PF10367">
    <property type="entry name" value="zf-Vps39_C"/>
    <property type="match status" value="1"/>
</dbReference>
<dbReference type="Pfam" id="PF10366">
    <property type="entry name" value="Vps39_1"/>
    <property type="match status" value="1"/>
</dbReference>
<organism evidence="6">
    <name type="scientific">Trypanosoma congolense (strain IL3000)</name>
    <dbReference type="NCBI Taxonomy" id="1068625"/>
    <lineage>
        <taxon>Eukaryota</taxon>
        <taxon>Discoba</taxon>
        <taxon>Euglenozoa</taxon>
        <taxon>Kinetoplastea</taxon>
        <taxon>Metakinetoplastina</taxon>
        <taxon>Trypanosomatida</taxon>
        <taxon>Trypanosomatidae</taxon>
        <taxon>Trypanosoma</taxon>
        <taxon>Nannomonas</taxon>
    </lineage>
</organism>
<sequence length="1036" mass="114950">MASYEAFRLRELDRKIPCTIESIATAGNLFFVGSNDGKLSVHSLSSDRRHSSCLCTYAAKRKDPIRAVVPIAPKNLLVVVTDDTIRLYRYEQSAPPSSMDETPKFELQEMSAVNGLKDIVAIHVKKQKGIFSMAVLQRKKISIYEYKEWGQKQEFSLVKDGLLLPDGAKSLLWAGRNIIISLKREYVLLDVASGTLDFLHPTSNRKGPGQLLLSLDPVPEVLVDGEGGNGIRALHDGTILSDAGGANLVWRTPPGCAAYIHPFVVTIHSDSGLEVRLPFLTGQSDKVGLPLSQSIDCMGIERISQRPYADFDVNLPTKNTPRDAFRSDITVVVGGNGSGSSTAYLLELVPPCEQVLSLIAARRFEAGVLICQLCVNEIDESITKNMLTQFALWCFYVRRDVKTAILRFRDARADPRLVISLFPGFLTRRACEMWRLPLELSELLASFSVVESEECSEELADILLDYLVSLRPEYVAPGAMASVYEGSNSSPSDEAHTIIEAIDTAVLKAYLLLGQEENLLKFLCGANISSPDESEIFLREGGQWVALVSLWRHHGHHEKSLQLLRSLAVSGRVEDYAGTDGARATVEGNKAKCESVYCRDNAVTGEDFDKEFLAVLRKLLPVLLSEYNDDSNGLLPQSVVARHLRALTGDVEDDAAGFTRLLHRCIGVVTLILYCRQLPWESPEAPSLIEGYALWILANVQPKWSVMMFPVSKMVEDQHIAVLRLVSLDIAYLGSSNPHERIYEWLSLVLRDRFDTCTEAVLHNAYWKSLSELVFDDGAKDEGTKASLVAGLTVGETEENVQQRRRNSLCEFLRSSPLMDATAVCDFLELPHVRSNAFVERAIVYQRLKRHSEAIRMFLYEMKHLEGAKNYAAQASRSGDDVLCLLLKELLQPTNGSELRLQDAINVLNSCEDVQLATALPLLPDTTPISAVENFLRRSLSLAAMRNRSAAIYASVLEARVQHAKRALEHEKSKCIVMDVDSSCGVCGKKLRPGTVFARFPNNVLVHQACMGDANVCPVTHTDLRWCPEAVMRKAL</sequence>
<dbReference type="InterPro" id="IPR036322">
    <property type="entry name" value="WD40_repeat_dom_sf"/>
</dbReference>
<dbReference type="GO" id="GO:0015031">
    <property type="term" value="P:protein transport"/>
    <property type="evidence" value="ECO:0007669"/>
    <property type="project" value="UniProtKB-KW"/>
</dbReference>
<dbReference type="InterPro" id="IPR015943">
    <property type="entry name" value="WD40/YVTN_repeat-like_dom_sf"/>
</dbReference>
<dbReference type="GO" id="GO:0006914">
    <property type="term" value="P:autophagy"/>
    <property type="evidence" value="ECO:0007669"/>
    <property type="project" value="TreeGrafter"/>
</dbReference>
<keyword evidence="2" id="KW-0813">Transport</keyword>
<name>G0UJ79_TRYCI</name>
<comment type="subcellular location">
    <subcellularLocation>
        <location evidence="1">Cytoplasm</location>
    </subcellularLocation>
</comment>
<protein>
    <recommendedName>
        <fullName evidence="5">CNH domain-containing protein</fullName>
    </recommendedName>
</protein>
<dbReference type="InterPro" id="IPR001180">
    <property type="entry name" value="CNH_dom"/>
</dbReference>
<dbReference type="VEuPathDB" id="TriTrypDB:TcIL3000_1_1970"/>
<dbReference type="GO" id="GO:0016020">
    <property type="term" value="C:membrane"/>
    <property type="evidence" value="ECO:0007669"/>
    <property type="project" value="TreeGrafter"/>
</dbReference>
<keyword evidence="4" id="KW-0653">Protein transport</keyword>
<dbReference type="PROSITE" id="PS50219">
    <property type="entry name" value="CNH"/>
    <property type="match status" value="1"/>
</dbReference>
<keyword evidence="3" id="KW-0963">Cytoplasm</keyword>
<evidence type="ECO:0000259" key="5">
    <source>
        <dbReference type="PROSITE" id="PS50219"/>
    </source>
</evidence>
<dbReference type="InterPro" id="IPR032914">
    <property type="entry name" value="Vam6/VPS39/TRAP1"/>
</dbReference>
<evidence type="ECO:0000313" key="6">
    <source>
        <dbReference type="EMBL" id="CCC89429.1"/>
    </source>
</evidence>
<feature type="domain" description="CNH" evidence="5">
    <location>
        <begin position="17"/>
        <end position="310"/>
    </location>
</feature>
<dbReference type="GO" id="GO:0005737">
    <property type="term" value="C:cytoplasm"/>
    <property type="evidence" value="ECO:0007669"/>
    <property type="project" value="UniProtKB-SubCell"/>
</dbReference>
<dbReference type="EMBL" id="HE575314">
    <property type="protein sequence ID" value="CCC89429.1"/>
    <property type="molecule type" value="Genomic_DNA"/>
</dbReference>
<gene>
    <name evidence="6" type="ORF">TCIL3000_1_1970</name>
</gene>
<evidence type="ECO:0000256" key="4">
    <source>
        <dbReference type="ARBA" id="ARBA00022927"/>
    </source>
</evidence>
<reference evidence="6" key="1">
    <citation type="journal article" date="2012" name="Proc. Natl. Acad. Sci. U.S.A.">
        <title>Antigenic diversity is generated by distinct evolutionary mechanisms in African trypanosome species.</title>
        <authorList>
            <person name="Jackson A.P."/>
            <person name="Berry A."/>
            <person name="Aslett M."/>
            <person name="Allison H.C."/>
            <person name="Burton P."/>
            <person name="Vavrova-Anderson J."/>
            <person name="Brown R."/>
            <person name="Browne H."/>
            <person name="Corton N."/>
            <person name="Hauser H."/>
            <person name="Gamble J."/>
            <person name="Gilderthorp R."/>
            <person name="Marcello L."/>
            <person name="McQuillan J."/>
            <person name="Otto T.D."/>
            <person name="Quail M.A."/>
            <person name="Sanders M.J."/>
            <person name="van Tonder A."/>
            <person name="Ginger M.L."/>
            <person name="Field M.C."/>
            <person name="Barry J.D."/>
            <person name="Hertz-Fowler C."/>
            <person name="Berriman M."/>
        </authorList>
    </citation>
    <scope>NUCLEOTIDE SEQUENCE</scope>
    <source>
        <strain evidence="6">IL3000</strain>
    </source>
</reference>
<dbReference type="InterPro" id="IPR019453">
    <property type="entry name" value="VPS39/TGFA1_Znf"/>
</dbReference>
<evidence type="ECO:0000256" key="3">
    <source>
        <dbReference type="ARBA" id="ARBA00022490"/>
    </source>
</evidence>
<dbReference type="GO" id="GO:0034058">
    <property type="term" value="P:endosomal vesicle fusion"/>
    <property type="evidence" value="ECO:0007669"/>
    <property type="project" value="TreeGrafter"/>
</dbReference>
<accession>G0UJ79</accession>
<evidence type="ECO:0000256" key="2">
    <source>
        <dbReference type="ARBA" id="ARBA00022448"/>
    </source>
</evidence>
<dbReference type="Gene3D" id="2.130.10.10">
    <property type="entry name" value="YVTN repeat-like/Quinoprotein amine dehydrogenase"/>
    <property type="match status" value="1"/>
</dbReference>
<proteinExistence type="predicted"/>
<dbReference type="AlphaFoldDB" id="G0UJ79"/>
<dbReference type="PANTHER" id="PTHR12894:SF27">
    <property type="entry name" value="TRANSFORMING GROWTH FACTOR-BETA RECEPTOR-ASSOCIATED PROTEIN 1"/>
    <property type="match status" value="1"/>
</dbReference>